<comment type="cofactor">
    <cofactor evidence="1">
        <name>Cu(2+)</name>
        <dbReference type="ChEBI" id="CHEBI:29036"/>
    </cofactor>
</comment>
<evidence type="ECO:0000313" key="16">
    <source>
        <dbReference type="RefSeq" id="XP_033536602.1"/>
    </source>
</evidence>
<dbReference type="PANTHER" id="PTHR33353:SF17">
    <property type="entry name" value="ENDO-BETA-1,4-GLUCANASE D"/>
    <property type="match status" value="1"/>
</dbReference>
<dbReference type="EMBL" id="ML975152">
    <property type="protein sequence ID" value="KAF1814971.1"/>
    <property type="molecule type" value="Genomic_DNA"/>
</dbReference>
<organism evidence="14">
    <name type="scientific">Eremomyces bilateralis CBS 781.70</name>
    <dbReference type="NCBI Taxonomy" id="1392243"/>
    <lineage>
        <taxon>Eukaryota</taxon>
        <taxon>Fungi</taxon>
        <taxon>Dikarya</taxon>
        <taxon>Ascomycota</taxon>
        <taxon>Pezizomycotina</taxon>
        <taxon>Dothideomycetes</taxon>
        <taxon>Dothideomycetes incertae sedis</taxon>
        <taxon>Eremomycetales</taxon>
        <taxon>Eremomycetaceae</taxon>
        <taxon>Eremomyces</taxon>
    </lineage>
</organism>
<dbReference type="EC" id="1.14.99.56" evidence="11"/>
<dbReference type="InterPro" id="IPR049892">
    <property type="entry name" value="AA9"/>
</dbReference>
<dbReference type="Pfam" id="PF03443">
    <property type="entry name" value="AA9"/>
    <property type="match status" value="1"/>
</dbReference>
<evidence type="ECO:0000256" key="2">
    <source>
        <dbReference type="ARBA" id="ARBA00004613"/>
    </source>
</evidence>
<comment type="catalytic activity">
    <reaction evidence="10 11">
        <text>[(1-&gt;4)-beta-D-glucosyl]n+m + reduced acceptor + O2 = 4-dehydro-beta-D-glucosyl-[(1-&gt;4)-beta-D-glucosyl]n-1 + [(1-&gt;4)-beta-D-glucosyl]m + acceptor + H2O.</text>
        <dbReference type="EC" id="1.14.99.56"/>
    </reaction>
</comment>
<dbReference type="PANTHER" id="PTHR33353">
    <property type="entry name" value="PUTATIVE (AFU_ORTHOLOGUE AFUA_1G12560)-RELATED"/>
    <property type="match status" value="1"/>
</dbReference>
<dbReference type="GeneID" id="54415193"/>
<dbReference type="OrthoDB" id="5558646at2759"/>
<dbReference type="GO" id="GO:0008810">
    <property type="term" value="F:cellulase activity"/>
    <property type="evidence" value="ECO:0007669"/>
    <property type="project" value="UniProtKB-UniRule"/>
</dbReference>
<keyword evidence="7 11" id="KW-0119">Carbohydrate metabolism</keyword>
<evidence type="ECO:0000313" key="15">
    <source>
        <dbReference type="Proteomes" id="UP000504638"/>
    </source>
</evidence>
<evidence type="ECO:0000256" key="1">
    <source>
        <dbReference type="ARBA" id="ARBA00001973"/>
    </source>
</evidence>
<gene>
    <name evidence="14 16" type="ORF">P152DRAFT_240487</name>
</gene>
<dbReference type="GO" id="GO:0030245">
    <property type="term" value="P:cellulose catabolic process"/>
    <property type="evidence" value="ECO:0007669"/>
    <property type="project" value="UniProtKB-UniRule"/>
</dbReference>
<keyword evidence="12" id="KW-0732">Signal</keyword>
<sequence>MKFLTVAAFATIAQLASAHTTVGWVFVNGKEQGRGDVVPGGYIRKPNNNDPVKDVKSGDITCNTSKGPNTKNVNVKAGDEVTVEWFHDNRGDDIIADSHKGPVQVYIAPAQTNGKGNVWVKIASDAYSNGVWATDKLIKNKGKHSFKVPNVAGGDYIVRAEIIALHEGNRVGGAQFYPSCIQFKVAGGSGKLPAGIALPGAYSQNDPGILYDVYQQPLKPYTAPGGPVLIKG</sequence>
<dbReference type="GO" id="GO:0005576">
    <property type="term" value="C:extracellular region"/>
    <property type="evidence" value="ECO:0007669"/>
    <property type="project" value="UniProtKB-SubCell"/>
</dbReference>
<reference evidence="16" key="2">
    <citation type="submission" date="2020-04" db="EMBL/GenBank/DDBJ databases">
        <authorList>
            <consortium name="NCBI Genome Project"/>
        </authorList>
    </citation>
    <scope>NUCLEOTIDE SEQUENCE</scope>
    <source>
        <strain evidence="16">CBS 781.70</strain>
    </source>
</reference>
<evidence type="ECO:0000256" key="12">
    <source>
        <dbReference type="SAM" id="SignalP"/>
    </source>
</evidence>
<keyword evidence="6 11" id="KW-1015">Disulfide bond</keyword>
<evidence type="ECO:0000256" key="11">
    <source>
        <dbReference type="RuleBase" id="RU368122"/>
    </source>
</evidence>
<protein>
    <recommendedName>
        <fullName evidence="11">AA9 family lytic polysaccharide monooxygenase</fullName>
        <ecNumber evidence="11">1.14.99.56</ecNumber>
    </recommendedName>
    <alternativeName>
        <fullName evidence="11">Endo-beta-1,4-glucanase</fullName>
    </alternativeName>
    <alternativeName>
        <fullName evidence="11">Glycosyl hydrolase 61 family protein</fullName>
    </alternativeName>
</protein>
<dbReference type="GO" id="GO:0030248">
    <property type="term" value="F:cellulose binding"/>
    <property type="evidence" value="ECO:0007669"/>
    <property type="project" value="UniProtKB-UniRule"/>
</dbReference>
<keyword evidence="8 11" id="KW-0624">Polysaccharide degradation</keyword>
<reference evidence="16" key="3">
    <citation type="submission" date="2025-04" db="UniProtKB">
        <authorList>
            <consortium name="RefSeq"/>
        </authorList>
    </citation>
    <scope>IDENTIFICATION</scope>
    <source>
        <strain evidence="16">CBS 781.70</strain>
    </source>
</reference>
<evidence type="ECO:0000256" key="7">
    <source>
        <dbReference type="ARBA" id="ARBA00023277"/>
    </source>
</evidence>
<evidence type="ECO:0000259" key="13">
    <source>
        <dbReference type="Pfam" id="PF03443"/>
    </source>
</evidence>
<keyword evidence="15" id="KW-1185">Reference proteome</keyword>
<evidence type="ECO:0000256" key="3">
    <source>
        <dbReference type="ARBA" id="ARBA00022525"/>
    </source>
</evidence>
<evidence type="ECO:0000256" key="5">
    <source>
        <dbReference type="ARBA" id="ARBA00023008"/>
    </source>
</evidence>
<dbReference type="AlphaFoldDB" id="A0A6G1GAN7"/>
<evidence type="ECO:0000256" key="8">
    <source>
        <dbReference type="ARBA" id="ARBA00023326"/>
    </source>
</evidence>
<dbReference type="RefSeq" id="XP_033536602.1">
    <property type="nucleotide sequence ID" value="XM_033674623.1"/>
</dbReference>
<keyword evidence="4 11" id="KW-0136">Cellulose degradation</keyword>
<accession>A0A6G1GAN7</accession>
<dbReference type="CDD" id="cd21175">
    <property type="entry name" value="LPMO_AA9"/>
    <property type="match status" value="1"/>
</dbReference>
<proteinExistence type="inferred from homology"/>
<evidence type="ECO:0000256" key="6">
    <source>
        <dbReference type="ARBA" id="ARBA00023157"/>
    </source>
</evidence>
<keyword evidence="3 11" id="KW-0964">Secreted</keyword>
<evidence type="ECO:0000313" key="14">
    <source>
        <dbReference type="EMBL" id="KAF1814971.1"/>
    </source>
</evidence>
<dbReference type="Gene3D" id="2.70.50.70">
    <property type="match status" value="1"/>
</dbReference>
<comment type="subcellular location">
    <subcellularLocation>
        <location evidence="2 11">Secreted</location>
    </subcellularLocation>
</comment>
<comment type="domain">
    <text evidence="11">Has a modular structure: an endo-beta-1,4-glucanase catalytic module at the N-terminus, a linker rich in serines and threonines, and a C-terminal carbohydrate-binding module (CBM).</text>
</comment>
<comment type="function">
    <text evidence="11">Lytic polysaccharide monooxygenase (LMPO) that depolymerizes crystalline and amorphous polysaccharides via the oxidation of scissile alpha- or beta-(1-4)-glycosidic bonds, yielding C1 and/or C4 oxidation products. Catalysis by LPMOs requires the reduction of the active-site copper from Cu(II) to Cu(I) by a reducing agent and H(2)O(2) or O(2) as a cosubstrate.</text>
</comment>
<dbReference type="InterPro" id="IPR005103">
    <property type="entry name" value="AA9_LPMO"/>
</dbReference>
<comment type="similarity">
    <text evidence="9">Belongs to the polysaccharide monooxygenase AA9 family.</text>
</comment>
<reference evidence="14 16" key="1">
    <citation type="submission" date="2020-01" db="EMBL/GenBank/DDBJ databases">
        <authorList>
            <consortium name="DOE Joint Genome Institute"/>
            <person name="Haridas S."/>
            <person name="Albert R."/>
            <person name="Binder M."/>
            <person name="Bloem J."/>
            <person name="Labutti K."/>
            <person name="Salamov A."/>
            <person name="Andreopoulos B."/>
            <person name="Baker S.E."/>
            <person name="Barry K."/>
            <person name="Bills G."/>
            <person name="Bluhm B.H."/>
            <person name="Cannon C."/>
            <person name="Castanera R."/>
            <person name="Culley D.E."/>
            <person name="Daum C."/>
            <person name="Ezra D."/>
            <person name="Gonzalez J.B."/>
            <person name="Henrissat B."/>
            <person name="Kuo A."/>
            <person name="Liang C."/>
            <person name="Lipzen A."/>
            <person name="Lutzoni F."/>
            <person name="Magnuson J."/>
            <person name="Mondo S."/>
            <person name="Nolan M."/>
            <person name="Ohm R."/>
            <person name="Pangilinan J."/>
            <person name="Park H.-J."/>
            <person name="Ramirez L."/>
            <person name="Alfaro M."/>
            <person name="Sun H."/>
            <person name="Tritt A."/>
            <person name="Yoshinaga Y."/>
            <person name="Zwiers L.-H."/>
            <person name="Turgeon B.G."/>
            <person name="Goodwin S.B."/>
            <person name="Spatafora J.W."/>
            <person name="Crous P.W."/>
            <person name="Grigoriev I.V."/>
        </authorList>
    </citation>
    <scope>NUCLEOTIDE SEQUENCE</scope>
    <source>
        <strain evidence="14 16">CBS 781.70</strain>
    </source>
</reference>
<evidence type="ECO:0000256" key="9">
    <source>
        <dbReference type="ARBA" id="ARBA00044502"/>
    </source>
</evidence>
<feature type="domain" description="Auxiliary Activity family 9 catalytic" evidence="13">
    <location>
        <begin position="19"/>
        <end position="217"/>
    </location>
</feature>
<evidence type="ECO:0000256" key="4">
    <source>
        <dbReference type="ARBA" id="ARBA00023001"/>
    </source>
</evidence>
<name>A0A6G1GAN7_9PEZI</name>
<feature type="chain" id="PRO_5044631965" description="AA9 family lytic polysaccharide monooxygenase" evidence="12">
    <location>
        <begin position="19"/>
        <end position="232"/>
    </location>
</feature>
<keyword evidence="5" id="KW-0186">Copper</keyword>
<dbReference type="Proteomes" id="UP000504638">
    <property type="component" value="Unplaced"/>
</dbReference>
<feature type="signal peptide" evidence="12">
    <location>
        <begin position="1"/>
        <end position="18"/>
    </location>
</feature>
<evidence type="ECO:0000256" key="10">
    <source>
        <dbReference type="ARBA" id="ARBA00045077"/>
    </source>
</evidence>